<dbReference type="EMBL" id="JAGINT010000002">
    <property type="protein sequence ID" value="MBP2354959.1"/>
    <property type="molecule type" value="Genomic_DNA"/>
</dbReference>
<dbReference type="RefSeq" id="WP_209697690.1">
    <property type="nucleotide sequence ID" value="NZ_BAAAVU010000015.1"/>
</dbReference>
<gene>
    <name evidence="2" type="ORF">JOF29_006069</name>
</gene>
<sequence length="91" mass="9674">MGHDCHPQRTGQPLTAPAATVPADGPRRVRVWLGEHAFINYPAADASKAAWFEGAMRNQFRSCRITNDPDPDPGPEPMPGPTPAVLAGSAT</sequence>
<evidence type="ECO:0000313" key="3">
    <source>
        <dbReference type="Proteomes" id="UP000755585"/>
    </source>
</evidence>
<reference evidence="2 3" key="1">
    <citation type="submission" date="2021-03" db="EMBL/GenBank/DDBJ databases">
        <title>Sequencing the genomes of 1000 actinobacteria strains.</title>
        <authorList>
            <person name="Klenk H.-P."/>
        </authorList>
    </citation>
    <scope>NUCLEOTIDE SEQUENCE [LARGE SCALE GENOMIC DNA]</scope>
    <source>
        <strain evidence="2 3">DSM 18824</strain>
    </source>
</reference>
<name>A0ABS4UTI7_9ACTN</name>
<evidence type="ECO:0000313" key="2">
    <source>
        <dbReference type="EMBL" id="MBP2354959.1"/>
    </source>
</evidence>
<dbReference type="Proteomes" id="UP000755585">
    <property type="component" value="Unassembled WGS sequence"/>
</dbReference>
<protein>
    <submittedName>
        <fullName evidence="2">Uncharacterized protein</fullName>
    </submittedName>
</protein>
<organism evidence="2 3">
    <name type="scientific">Kribbella aluminosa</name>
    <dbReference type="NCBI Taxonomy" id="416017"/>
    <lineage>
        <taxon>Bacteria</taxon>
        <taxon>Bacillati</taxon>
        <taxon>Actinomycetota</taxon>
        <taxon>Actinomycetes</taxon>
        <taxon>Propionibacteriales</taxon>
        <taxon>Kribbellaceae</taxon>
        <taxon>Kribbella</taxon>
    </lineage>
</organism>
<keyword evidence="3" id="KW-1185">Reference proteome</keyword>
<feature type="region of interest" description="Disordered" evidence="1">
    <location>
        <begin position="63"/>
        <end position="91"/>
    </location>
</feature>
<feature type="region of interest" description="Disordered" evidence="1">
    <location>
        <begin position="1"/>
        <end position="24"/>
    </location>
</feature>
<evidence type="ECO:0000256" key="1">
    <source>
        <dbReference type="SAM" id="MobiDB-lite"/>
    </source>
</evidence>
<accession>A0ABS4UTI7</accession>
<comment type="caution">
    <text evidence="2">The sequence shown here is derived from an EMBL/GenBank/DDBJ whole genome shotgun (WGS) entry which is preliminary data.</text>
</comment>
<proteinExistence type="predicted"/>
<feature type="compositionally biased region" description="Pro residues" evidence="1">
    <location>
        <begin position="72"/>
        <end position="82"/>
    </location>
</feature>